<dbReference type="InterPro" id="IPR011201">
    <property type="entry name" value="Zinc-ribbon_6_bact"/>
</dbReference>
<dbReference type="AlphaFoldDB" id="A0A5M6IT25"/>
<name>A0A5M6IT25_9PROT</name>
<reference evidence="2 3" key="1">
    <citation type="submission" date="2019-09" db="EMBL/GenBank/DDBJ databases">
        <title>Genome sequence of Rhodovastum atsumiense, a diverse member of the Acetobacteraceae family of non-sulfur purple photosynthetic bacteria.</title>
        <authorList>
            <person name="Meyer T."/>
            <person name="Kyndt J."/>
        </authorList>
    </citation>
    <scope>NUCLEOTIDE SEQUENCE [LARGE SCALE GENOMIC DNA]</scope>
    <source>
        <strain evidence="2 3">DSM 21279</strain>
    </source>
</reference>
<keyword evidence="3" id="KW-1185">Reference proteome</keyword>
<organism evidence="2 3">
    <name type="scientific">Rhodovastum atsumiense</name>
    <dbReference type="NCBI Taxonomy" id="504468"/>
    <lineage>
        <taxon>Bacteria</taxon>
        <taxon>Pseudomonadati</taxon>
        <taxon>Pseudomonadota</taxon>
        <taxon>Alphaproteobacteria</taxon>
        <taxon>Acetobacterales</taxon>
        <taxon>Acetobacteraceae</taxon>
        <taxon>Rhodovastum</taxon>
    </lineage>
</organism>
<accession>A0A5M6IT25</accession>
<dbReference type="OrthoDB" id="256753at2"/>
<evidence type="ECO:0000313" key="2">
    <source>
        <dbReference type="EMBL" id="KAA5611473.1"/>
    </source>
</evidence>
<dbReference type="RefSeq" id="WP_150041478.1">
    <property type="nucleotide sequence ID" value="NZ_OW485601.1"/>
</dbReference>
<dbReference type="Gene3D" id="3.40.390.70">
    <property type="match status" value="1"/>
</dbReference>
<dbReference type="Pfam" id="PF15887">
    <property type="entry name" value="Peptidase_Mx"/>
    <property type="match status" value="1"/>
</dbReference>
<comment type="caution">
    <text evidence="2">The sequence shown here is derived from an EMBL/GenBank/DDBJ whole genome shotgun (WGS) entry which is preliminary data.</text>
</comment>
<evidence type="ECO:0000313" key="3">
    <source>
        <dbReference type="Proteomes" id="UP000325255"/>
    </source>
</evidence>
<gene>
    <name evidence="2" type="ORF">F1189_14165</name>
</gene>
<protein>
    <recommendedName>
        <fullName evidence="1">Zinc-ribbon domain-containing protein</fullName>
    </recommendedName>
</protein>
<proteinExistence type="predicted"/>
<dbReference type="PIRSF" id="PIRSF012641">
    <property type="entry name" value="UCP012641"/>
    <property type="match status" value="1"/>
</dbReference>
<sequence length="356" mass="40697">MKLFKCQACDQLLYFENTKCERSQHRLGYLADAALLSALEEEQAGWHALGRPGRTFRFCANAAHDACNWLVPAGSAEAFCASCRHNRTIPDLTSAENLRRWRKLEIAKHRLFYTLLRLGLPLANRVDDPEHGLVFDFLADAPDPTGPKVLTGHDNGIITINVKEADDKEREAMRAQMREPYRTLLGHFRHEVGHYFWDVLVRDGGFLDAFRERFGDERQDYDAALQKNYREGPPADWQEHFVSTYASCHPWEDFAETWAHYLHIVDTLEMAASFGISVRPRITRDPDLATEIDFDPHQAKDVETLVEAWLPLTFAVNSLNRAMGQPDLYPFILSAEVIDKLGFIHRIVHASARPVP</sequence>
<dbReference type="Proteomes" id="UP000325255">
    <property type="component" value="Unassembled WGS sequence"/>
</dbReference>
<dbReference type="EMBL" id="VWPK01000020">
    <property type="protein sequence ID" value="KAA5611473.1"/>
    <property type="molecule type" value="Genomic_DNA"/>
</dbReference>
<feature type="domain" description="Zinc-ribbon" evidence="1">
    <location>
        <begin position="3"/>
        <end position="93"/>
    </location>
</feature>
<dbReference type="InterPro" id="IPR031321">
    <property type="entry name" value="UCP012641"/>
</dbReference>
<evidence type="ECO:0000259" key="1">
    <source>
        <dbReference type="Pfam" id="PF10005"/>
    </source>
</evidence>
<dbReference type="Pfam" id="PF10005">
    <property type="entry name" value="Zn_ribbon_DZR_6"/>
    <property type="match status" value="1"/>
</dbReference>